<evidence type="ECO:0000313" key="2">
    <source>
        <dbReference type="EMBL" id="KHD75236.1"/>
    </source>
</evidence>
<protein>
    <submittedName>
        <fullName evidence="2">Uncharacterized protein</fullName>
    </submittedName>
</protein>
<dbReference type="eggNOG" id="ENOG5032DUG">
    <property type="taxonomic scope" value="Bacteria"/>
</dbReference>
<feature type="transmembrane region" description="Helical" evidence="1">
    <location>
        <begin position="48"/>
        <end position="68"/>
    </location>
</feature>
<sequence>MANPTTLAADAFLGLLVPLWQLVIGLLVLVTVVVSARKLLMRGPTRMGGALLLAGGAVLALTAISYLVESL</sequence>
<gene>
    <name evidence="2" type="ORF">MB27_24460</name>
</gene>
<keyword evidence="1" id="KW-0812">Transmembrane</keyword>
<dbReference type="EMBL" id="JRTT01000030">
    <property type="protein sequence ID" value="KHD75236.1"/>
    <property type="molecule type" value="Genomic_DNA"/>
</dbReference>
<organism evidence="2 3">
    <name type="scientific">Actinoplanes utahensis</name>
    <dbReference type="NCBI Taxonomy" id="1869"/>
    <lineage>
        <taxon>Bacteria</taxon>
        <taxon>Bacillati</taxon>
        <taxon>Actinomycetota</taxon>
        <taxon>Actinomycetes</taxon>
        <taxon>Micromonosporales</taxon>
        <taxon>Micromonosporaceae</taxon>
        <taxon>Actinoplanes</taxon>
    </lineage>
</organism>
<dbReference type="RefSeq" id="WP_043528018.1">
    <property type="nucleotide sequence ID" value="NZ_BAABKU010000001.1"/>
</dbReference>
<dbReference type="Proteomes" id="UP000054537">
    <property type="component" value="Unassembled WGS sequence"/>
</dbReference>
<accession>A0A0A6UIH4</accession>
<proteinExistence type="predicted"/>
<evidence type="ECO:0000313" key="3">
    <source>
        <dbReference type="Proteomes" id="UP000054537"/>
    </source>
</evidence>
<name>A0A0A6UIH4_ACTUT</name>
<keyword evidence="3" id="KW-1185">Reference proteome</keyword>
<keyword evidence="1" id="KW-0472">Membrane</keyword>
<keyword evidence="1" id="KW-1133">Transmembrane helix</keyword>
<evidence type="ECO:0000256" key="1">
    <source>
        <dbReference type="SAM" id="Phobius"/>
    </source>
</evidence>
<reference evidence="2 3" key="1">
    <citation type="submission" date="2014-10" db="EMBL/GenBank/DDBJ databases">
        <title>Draft genome sequence of Actinoplanes utahensis NRRL 12052.</title>
        <authorList>
            <person name="Velasco-Bucheli B."/>
            <person name="del Cerro C."/>
            <person name="Hormigo D."/>
            <person name="Garcia J.L."/>
            <person name="Acebal C."/>
            <person name="Arroyo M."/>
            <person name="de la Mata I."/>
        </authorList>
    </citation>
    <scope>NUCLEOTIDE SEQUENCE [LARGE SCALE GENOMIC DNA]</scope>
    <source>
        <strain evidence="2 3">NRRL 12052</strain>
    </source>
</reference>
<dbReference type="AlphaFoldDB" id="A0A0A6UIH4"/>
<comment type="caution">
    <text evidence="2">The sequence shown here is derived from an EMBL/GenBank/DDBJ whole genome shotgun (WGS) entry which is preliminary data.</text>
</comment>
<feature type="transmembrane region" description="Helical" evidence="1">
    <location>
        <begin position="12"/>
        <end position="36"/>
    </location>
</feature>